<proteinExistence type="predicted"/>
<sequence length="122" mass="13711">MPLESGMLTDQKEDVDCVVTSVDDMLEDKGDVARPEWLQALESDPDLKKVMSGKMMCQYNTYIALVPRMFFAGPMYVLVKCCYLKLIWKSMFPAGVLRPLGSTMSQFELDVLGAASTRLLFV</sequence>
<dbReference type="EMBL" id="JANPWB010000011">
    <property type="protein sequence ID" value="KAJ1125631.1"/>
    <property type="molecule type" value="Genomic_DNA"/>
</dbReference>
<gene>
    <name evidence="1" type="ORF">NDU88_004055</name>
</gene>
<evidence type="ECO:0000313" key="2">
    <source>
        <dbReference type="Proteomes" id="UP001066276"/>
    </source>
</evidence>
<comment type="caution">
    <text evidence="1">The sequence shown here is derived from an EMBL/GenBank/DDBJ whole genome shotgun (WGS) entry which is preliminary data.</text>
</comment>
<accession>A0AAV7PBC7</accession>
<dbReference type="Proteomes" id="UP001066276">
    <property type="component" value="Chromosome 7"/>
</dbReference>
<evidence type="ECO:0000313" key="1">
    <source>
        <dbReference type="EMBL" id="KAJ1125631.1"/>
    </source>
</evidence>
<keyword evidence="2" id="KW-1185">Reference proteome</keyword>
<organism evidence="1 2">
    <name type="scientific">Pleurodeles waltl</name>
    <name type="common">Iberian ribbed newt</name>
    <dbReference type="NCBI Taxonomy" id="8319"/>
    <lineage>
        <taxon>Eukaryota</taxon>
        <taxon>Metazoa</taxon>
        <taxon>Chordata</taxon>
        <taxon>Craniata</taxon>
        <taxon>Vertebrata</taxon>
        <taxon>Euteleostomi</taxon>
        <taxon>Amphibia</taxon>
        <taxon>Batrachia</taxon>
        <taxon>Caudata</taxon>
        <taxon>Salamandroidea</taxon>
        <taxon>Salamandridae</taxon>
        <taxon>Pleurodelinae</taxon>
        <taxon>Pleurodeles</taxon>
    </lineage>
</organism>
<name>A0AAV7PBC7_PLEWA</name>
<reference evidence="1" key="1">
    <citation type="journal article" date="2022" name="bioRxiv">
        <title>Sequencing and chromosome-scale assembly of the giantPleurodeles waltlgenome.</title>
        <authorList>
            <person name="Brown T."/>
            <person name="Elewa A."/>
            <person name="Iarovenko S."/>
            <person name="Subramanian E."/>
            <person name="Araus A.J."/>
            <person name="Petzold A."/>
            <person name="Susuki M."/>
            <person name="Suzuki K.-i.T."/>
            <person name="Hayashi T."/>
            <person name="Toyoda A."/>
            <person name="Oliveira C."/>
            <person name="Osipova E."/>
            <person name="Leigh N.D."/>
            <person name="Simon A."/>
            <person name="Yun M.H."/>
        </authorList>
    </citation>
    <scope>NUCLEOTIDE SEQUENCE</scope>
    <source>
        <strain evidence="1">20211129_DDA</strain>
        <tissue evidence="1">Liver</tissue>
    </source>
</reference>
<protein>
    <submittedName>
        <fullName evidence="1">Uncharacterized protein</fullName>
    </submittedName>
</protein>
<dbReference type="AlphaFoldDB" id="A0AAV7PBC7"/>